<gene>
    <name evidence="1" type="ORF">OLMES_4263</name>
</gene>
<dbReference type="OrthoDB" id="9775734at2"/>
<proteinExistence type="predicted"/>
<accession>A0A1Y0ICM3</accession>
<dbReference type="Pfam" id="PF10977">
    <property type="entry name" value="DUF2797"/>
    <property type="match status" value="1"/>
</dbReference>
<reference evidence="1 2" key="1">
    <citation type="submission" date="2017-05" db="EMBL/GenBank/DDBJ databases">
        <title>Genomic insights into alkan degradation activity of Oleiphilus messinensis.</title>
        <authorList>
            <person name="Kozyavkin S.A."/>
            <person name="Slesarev A.I."/>
            <person name="Golyshin P.N."/>
            <person name="Korzhenkov A."/>
            <person name="Golyshina O.N."/>
            <person name="Toshchakov S.V."/>
        </authorList>
    </citation>
    <scope>NUCLEOTIDE SEQUENCE [LARGE SCALE GENOMIC DNA]</scope>
    <source>
        <strain evidence="1 2">ME102</strain>
    </source>
</reference>
<sequence>MEKLFSGSLAKMKAKLDNPVHYSLDTDEATLNLNELIGQPISLQYQGNIACCACGRATKKSFAQGFCYPCFTRLAACDTCIMSPEKCHFAAGTCREPDWGTANCMVDHIVYLANSSGLKVGITRHTQVPTRWIDQGATQALPMFRVSSRYLSGRVEVIFKDVVTDRTNWRAMLKGNADQLDMHEARNELVEQVQDKIAALDSETDGEIQFLDKADVVNIQYPVEVWPTKVTSFNFDKTPTVEGTLQGIKGQYLILDTGCLNIRKFTSYAIDLLA</sequence>
<dbReference type="EMBL" id="CP021425">
    <property type="protein sequence ID" value="ARU58278.1"/>
    <property type="molecule type" value="Genomic_DNA"/>
</dbReference>
<evidence type="ECO:0000313" key="1">
    <source>
        <dbReference type="EMBL" id="ARU58278.1"/>
    </source>
</evidence>
<dbReference type="Proteomes" id="UP000196027">
    <property type="component" value="Chromosome"/>
</dbReference>
<evidence type="ECO:0000313" key="2">
    <source>
        <dbReference type="Proteomes" id="UP000196027"/>
    </source>
</evidence>
<name>A0A1Y0ICM3_9GAMM</name>
<dbReference type="KEGG" id="ome:OLMES_4263"/>
<dbReference type="RefSeq" id="WP_087463075.1">
    <property type="nucleotide sequence ID" value="NZ_CP021425.1"/>
</dbReference>
<keyword evidence="2" id="KW-1185">Reference proteome</keyword>
<protein>
    <recommendedName>
        <fullName evidence="3">DUF2797 domain-containing protein</fullName>
    </recommendedName>
</protein>
<dbReference type="AlphaFoldDB" id="A0A1Y0ICM3"/>
<dbReference type="InterPro" id="IPR021246">
    <property type="entry name" value="DUF2797"/>
</dbReference>
<evidence type="ECO:0008006" key="3">
    <source>
        <dbReference type="Google" id="ProtNLM"/>
    </source>
</evidence>
<organism evidence="1 2">
    <name type="scientific">Oleiphilus messinensis</name>
    <dbReference type="NCBI Taxonomy" id="141451"/>
    <lineage>
        <taxon>Bacteria</taxon>
        <taxon>Pseudomonadati</taxon>
        <taxon>Pseudomonadota</taxon>
        <taxon>Gammaproteobacteria</taxon>
        <taxon>Oceanospirillales</taxon>
        <taxon>Oleiphilaceae</taxon>
        <taxon>Oleiphilus</taxon>
    </lineage>
</organism>